<evidence type="ECO:0000256" key="3">
    <source>
        <dbReference type="ARBA" id="ARBA00022475"/>
    </source>
</evidence>
<keyword evidence="10" id="KW-1133">Transmembrane helix</keyword>
<proteinExistence type="predicted"/>
<feature type="domain" description="MBG" evidence="19">
    <location>
        <begin position="1874"/>
        <end position="1942"/>
    </location>
</feature>
<gene>
    <name evidence="21" type="ORF">ACFSR6_20860</name>
</gene>
<sequence length="2273" mass="230499">MKNLLLVLLFLATTGRLYAQCPPMDQPQNKQACNGATIAAVNFTSSTSNVVYSWTNSNPAIGLAASGRGNLPAFNAVNTGTSPATATISVTPRTEISQTFSYTGTMQTFVVPAGVTSVRVDVRGAQGGSAIYNQPGVRPDDVGGKGGRVTAEYPVTPGQTLYIVVGGNSGFNGGGNGGGSIAQPKGGDASDIRIGGILINNRVIVAGGGGGGGNNCSNVAESGGAGGGLIGDDGYECSNQASPYTGKGGTQSAGGAAGVALAGSGNSSSVPATAGRLGFGGNGGTFYGTAAGGGGGGYYGGGGAVYGGGGGGSSYTVSQATSVVHTQGFQEGLGEVIITYDQPCASPATKTFTYTINPISNTTATPNAQTVSSGQTIVPIVLNSNLAGITYSWTRDNSVIVTGMASSGNGNISGSLINITAVPQTVTFTITSHTNNCVAAPITATVVVNSIYAPNADGILYVKQGGTGNGSSWTNALSELADALLITKSLNTATPGMIKEIWVAGGIYKPMYSPADNNFGTSAGRDNTFLLVKDVKLYGGFAGTETTRAQRDLTLTVNKSTLSGDFNNDDIISGVGATLNFANNGENAYHVLISSGDVGLAELDGFTIKGGNGSGSNITVNGLAISKNQGGGMNITSSSPTITNCIFENNNVSAGMGGAIFIGVSPNGSAANPVIAKSSFVNNKCSNIAGQGWGDESGGAMYNTGSGPVISDCRFTGNLITGGRLGGAIANMASTAQFNNVTISNNFSLGTGSGGGGIANISTGAVKLINVVLSGNSADANGGAIYNSSGATPKLTNVLISGNAANNGSGIYNNNSSPVLTNATIVGNLSNTGGVIFNTNNASPQLQNTIVFGNSTGIINSSGTDMPVYKNSLVQGASGAGLVAFNGTVTDLFVSPLAPALTTIGDYRPKTGGALINAGDQSLFSDLTANTKDLDGNPRLTGANIDLGAYEALAQSQTITAHNLSKTYGDLAFEPGATASSGLTVTYVSTDNSIAEAFQDAADANKWKLKIKKAGTVNITASQAGGMGYVPANDVVFNLTIDKKPVTASIKPNATFTKVYDASTAGTIQVTDLVLANGDIINNDDIQLSLNSAIAQYDTKDAGTGKTITLPLANVLLTGTQAGNYKLANISDLSSAAASITPKPLTIAANNFNKVYNGLGYSGGNGVTYGTFALGEDPGVLSGTLSFSGTAQGAINTGNYTIVPQGLSATNYAISYINGQLVISLNNVNTLTFNAQAAGSLLTKTYGDADLNASANASSGLTAAYQSSNLSVATINTSGQVSLLGTGTTTITVSQPGDANYGPATPISFQLQVAKKMLTVTATDFSKTYDALAYAGGNGVSYNGFVNGETQAVLNGTLIYGGNSQGAVNTGNYVIAPSGLLSANYDFDYKNGTLSIVPSGANVITFNNQVTGAVLQLTYGNTVVDASAIASSGLSVNYASSNPAVASVNASGQVHILAAGTATITASQPGDVNHSAATPVSFNINVQQKTLTITANNFNKTYNAVAYTGGNGVSYNGFVNGENEQVLQGTLSYTGTAIGAKDVGSYFISPTGYTSNNYAITYQNGSLTITKAGLMITAEAKSKVYGGGDPSLTYTSSGLVGTDVVTGTLTRATGENVGTYAITQGTLDAGANYSVVFNQATFAITPKILGITAQAKSKIYGEADPSLTYTSSGLVGTDVLTGALTRATGENVGAYAITQGTLDAGANYSVVFNQATFAITPKILGITAQAKSKIYGDGDPSLTYTSSGLVGTDVVTGTLTRTTGENVGTYTITQGTLDAGANYNITYIPANLTITNKALTITAQAKSKIYGDGDPSLTYTSSGLVGTDVLTGTLTRATGEGVGTYAITQGSLSAGTNYSIAYAPANFTITSKNLTITVLAKTKIYGETDPLLTYTSTSLVGADVLTGSLARTVGENVGNYVINQGSLTAGSNYSINYVSADLSIAAKTLIITAAAKSKVYGDVDPALTYTASGLLGADALTGSLARTVGENTGSYSIRQGNLDAGINYAITYNPANLTISKAVLNITANNKAMCQSSNLPALDVSYSGFKYGDNENNLSTKPTVTANANSNSLAGAYTLTPAGAAASNYSFNYVNGSLTINTLPTVEILSSKGNSVSKGETLSLTATGGHTYGWANANGIISGQNTAVLNIRPSQTTTYIVTARNASGCSQSSSITINVRDDFLAVKANNILTPNSDGVNDFWTVANIDAYPDNVVQVFDRAGRILFTQKGYNNTWDGTVNGQALAEGTYYYIIDFGPEKLKQKGFITIIRQQ</sequence>
<feature type="domain" description="MBG" evidence="19">
    <location>
        <begin position="1145"/>
        <end position="1221"/>
    </location>
</feature>
<dbReference type="SUPFAM" id="SSF49373">
    <property type="entry name" value="Invasin/intimin cell-adhesion fragments"/>
    <property type="match status" value="2"/>
</dbReference>
<feature type="domain" description="PKD-like" evidence="20">
    <location>
        <begin position="383"/>
        <end position="449"/>
    </location>
</feature>
<dbReference type="RefSeq" id="WP_379082574.1">
    <property type="nucleotide sequence ID" value="NZ_JBHULL010000043.1"/>
</dbReference>
<keyword evidence="12" id="KW-0829">Tyrosine-protein kinase</keyword>
<keyword evidence="8" id="KW-0418">Kinase</keyword>
<keyword evidence="13" id="KW-1015">Disulfide bond</keyword>
<feature type="domain" description="YDG" evidence="18">
    <location>
        <begin position="1045"/>
        <end position="1129"/>
    </location>
</feature>
<comment type="caution">
    <text evidence="21">The sequence shown here is derived from an EMBL/GenBank/DDBJ whole genome shotgun (WGS) entry which is preliminary data.</text>
</comment>
<feature type="chain" id="PRO_5046362193" description="receptor protein-tyrosine kinase" evidence="16">
    <location>
        <begin position="20"/>
        <end position="2273"/>
    </location>
</feature>
<keyword evidence="7" id="KW-0547">Nucleotide-binding</keyword>
<reference evidence="22" key="1">
    <citation type="journal article" date="2019" name="Int. J. Syst. Evol. Microbiol.">
        <title>The Global Catalogue of Microorganisms (GCM) 10K type strain sequencing project: providing services to taxonomists for standard genome sequencing and annotation.</title>
        <authorList>
            <consortium name="The Broad Institute Genomics Platform"/>
            <consortium name="The Broad Institute Genome Sequencing Center for Infectious Disease"/>
            <person name="Wu L."/>
            <person name="Ma J."/>
        </authorList>
    </citation>
    <scope>NUCLEOTIDE SEQUENCE [LARGE SCALE GENOMIC DNA]</scope>
    <source>
        <strain evidence="22">KCTC 42866</strain>
    </source>
</reference>
<dbReference type="InterPro" id="IPR055163">
    <property type="entry name" value="ALK/LTK-like_GRD"/>
</dbReference>
<evidence type="ECO:0000259" key="19">
    <source>
        <dbReference type="Pfam" id="PF18676"/>
    </source>
</evidence>
<keyword evidence="14" id="KW-0675">Receptor</keyword>
<feature type="domain" description="MBG" evidence="19">
    <location>
        <begin position="1949"/>
        <end position="2018"/>
    </location>
</feature>
<dbReference type="Pfam" id="PF18676">
    <property type="entry name" value="MBG_2"/>
    <property type="match status" value="10"/>
</dbReference>
<organism evidence="21 22">
    <name type="scientific">Pedobacter vanadiisoli</name>
    <dbReference type="NCBI Taxonomy" id="1761975"/>
    <lineage>
        <taxon>Bacteria</taxon>
        <taxon>Pseudomonadati</taxon>
        <taxon>Bacteroidota</taxon>
        <taxon>Sphingobacteriia</taxon>
        <taxon>Sphingobacteriales</taxon>
        <taxon>Sphingobacteriaceae</taxon>
        <taxon>Pedobacter</taxon>
    </lineage>
</organism>
<keyword evidence="22" id="KW-1185">Reference proteome</keyword>
<protein>
    <recommendedName>
        <fullName evidence="2">receptor protein-tyrosine kinase</fullName>
        <ecNumber evidence="2">2.7.10.1</ecNumber>
    </recommendedName>
</protein>
<evidence type="ECO:0000259" key="17">
    <source>
        <dbReference type="Pfam" id="PF12810"/>
    </source>
</evidence>
<feature type="domain" description="ALK/LTK-like glycine-rich" evidence="17">
    <location>
        <begin position="120"/>
        <end position="329"/>
    </location>
</feature>
<evidence type="ECO:0000256" key="12">
    <source>
        <dbReference type="ARBA" id="ARBA00023137"/>
    </source>
</evidence>
<evidence type="ECO:0000256" key="2">
    <source>
        <dbReference type="ARBA" id="ARBA00011902"/>
    </source>
</evidence>
<feature type="domain" description="MBG" evidence="19">
    <location>
        <begin position="1574"/>
        <end position="1642"/>
    </location>
</feature>
<dbReference type="Pfam" id="PF12810">
    <property type="entry name" value="ALK_LTK_GRD"/>
    <property type="match status" value="1"/>
</dbReference>
<evidence type="ECO:0000256" key="8">
    <source>
        <dbReference type="ARBA" id="ARBA00022777"/>
    </source>
</evidence>
<evidence type="ECO:0000256" key="7">
    <source>
        <dbReference type="ARBA" id="ARBA00022741"/>
    </source>
</evidence>
<feature type="domain" description="MBG" evidence="19">
    <location>
        <begin position="1725"/>
        <end position="1793"/>
    </location>
</feature>
<evidence type="ECO:0000256" key="15">
    <source>
        <dbReference type="ARBA" id="ARBA00023180"/>
    </source>
</evidence>
<evidence type="ECO:0000313" key="21">
    <source>
        <dbReference type="EMBL" id="MFD2584960.1"/>
    </source>
</evidence>
<dbReference type="InterPro" id="IPR041286">
    <property type="entry name" value="MBG_2"/>
</dbReference>
<evidence type="ECO:0000256" key="11">
    <source>
        <dbReference type="ARBA" id="ARBA00023136"/>
    </source>
</evidence>
<evidence type="ECO:0000259" key="18">
    <source>
        <dbReference type="Pfam" id="PF18657"/>
    </source>
</evidence>
<evidence type="ECO:0000256" key="16">
    <source>
        <dbReference type="SAM" id="SignalP"/>
    </source>
</evidence>
<feature type="domain" description="MBG" evidence="19">
    <location>
        <begin position="1491"/>
        <end position="1568"/>
    </location>
</feature>
<dbReference type="Pfam" id="PF13585">
    <property type="entry name" value="CHU_C"/>
    <property type="match status" value="1"/>
</dbReference>
<keyword evidence="9" id="KW-0067">ATP-binding</keyword>
<dbReference type="Proteomes" id="UP001597461">
    <property type="component" value="Unassembled WGS sequence"/>
</dbReference>
<evidence type="ECO:0000256" key="6">
    <source>
        <dbReference type="ARBA" id="ARBA00022729"/>
    </source>
</evidence>
<feature type="domain" description="MBG" evidence="19">
    <location>
        <begin position="1799"/>
        <end position="1868"/>
    </location>
</feature>
<keyword evidence="11" id="KW-0472">Membrane</keyword>
<dbReference type="SMART" id="SM00710">
    <property type="entry name" value="PbH1"/>
    <property type="match status" value="6"/>
</dbReference>
<evidence type="ECO:0000256" key="9">
    <source>
        <dbReference type="ARBA" id="ARBA00022840"/>
    </source>
</evidence>
<evidence type="ECO:0000259" key="20">
    <source>
        <dbReference type="Pfam" id="PF19406"/>
    </source>
</evidence>
<dbReference type="EMBL" id="JBHULL010000043">
    <property type="protein sequence ID" value="MFD2584960.1"/>
    <property type="molecule type" value="Genomic_DNA"/>
</dbReference>
<dbReference type="InterPro" id="IPR011050">
    <property type="entry name" value="Pectin_lyase_fold/virulence"/>
</dbReference>
<dbReference type="InterPro" id="IPR041248">
    <property type="entry name" value="YDG"/>
</dbReference>
<evidence type="ECO:0000256" key="10">
    <source>
        <dbReference type="ARBA" id="ARBA00022989"/>
    </source>
</evidence>
<dbReference type="InterPro" id="IPR008964">
    <property type="entry name" value="Invasin/intimin_cell_adhesion"/>
</dbReference>
<keyword evidence="15" id="KW-0325">Glycoprotein</keyword>
<dbReference type="InterPro" id="IPR006626">
    <property type="entry name" value="PbH1"/>
</dbReference>
<keyword evidence="6 16" id="KW-0732">Signal</keyword>
<accession>A0ABW5MNN9</accession>
<dbReference type="Pfam" id="PF19406">
    <property type="entry name" value="PKD_5"/>
    <property type="match status" value="1"/>
</dbReference>
<dbReference type="EC" id="2.7.10.1" evidence="2"/>
<evidence type="ECO:0000256" key="4">
    <source>
        <dbReference type="ARBA" id="ARBA00022679"/>
    </source>
</evidence>
<feature type="domain" description="MBG" evidence="19">
    <location>
        <begin position="1318"/>
        <end position="1395"/>
    </location>
</feature>
<evidence type="ECO:0000256" key="1">
    <source>
        <dbReference type="ARBA" id="ARBA00004251"/>
    </source>
</evidence>
<feature type="domain" description="MBG" evidence="19">
    <location>
        <begin position="1650"/>
        <end position="1717"/>
    </location>
</feature>
<dbReference type="SUPFAM" id="SSF51126">
    <property type="entry name" value="Pectin lyase-like"/>
    <property type="match status" value="2"/>
</dbReference>
<dbReference type="Gene3D" id="2.60.40.1080">
    <property type="match status" value="2"/>
</dbReference>
<evidence type="ECO:0000256" key="13">
    <source>
        <dbReference type="ARBA" id="ARBA00023157"/>
    </source>
</evidence>
<evidence type="ECO:0000256" key="14">
    <source>
        <dbReference type="ARBA" id="ARBA00023170"/>
    </source>
</evidence>
<dbReference type="Gene3D" id="3.30.160.710">
    <property type="match status" value="2"/>
</dbReference>
<keyword evidence="5" id="KW-0812">Transmembrane</keyword>
<keyword evidence="3" id="KW-1003">Cell membrane</keyword>
<keyword evidence="4" id="KW-0808">Transferase</keyword>
<dbReference type="InterPro" id="IPR045828">
    <property type="entry name" value="PKD_Bacteroidetes"/>
</dbReference>
<evidence type="ECO:0000313" key="22">
    <source>
        <dbReference type="Proteomes" id="UP001597461"/>
    </source>
</evidence>
<feature type="domain" description="MBG" evidence="19">
    <location>
        <begin position="2024"/>
        <end position="2099"/>
    </location>
</feature>
<dbReference type="Gene3D" id="3.30.210.10">
    <property type="entry name" value="DNA polymerase, thumb domain"/>
    <property type="match status" value="3"/>
</dbReference>
<name>A0ABW5MNN9_9SPHI</name>
<dbReference type="InterPro" id="IPR026341">
    <property type="entry name" value="T9SS_type_B"/>
</dbReference>
<dbReference type="InterPro" id="IPR037160">
    <property type="entry name" value="DNA_Pol_thumb_sf"/>
</dbReference>
<evidence type="ECO:0000256" key="5">
    <source>
        <dbReference type="ARBA" id="ARBA00022692"/>
    </source>
</evidence>
<dbReference type="Pfam" id="PF18657">
    <property type="entry name" value="YDG"/>
    <property type="match status" value="1"/>
</dbReference>
<feature type="signal peptide" evidence="16">
    <location>
        <begin position="1"/>
        <end position="19"/>
    </location>
</feature>
<comment type="subcellular location">
    <subcellularLocation>
        <location evidence="1">Cell membrane</location>
        <topology evidence="1">Single-pass type I membrane protein</topology>
    </subcellularLocation>
</comment>
<dbReference type="NCBIfam" id="TIGR04131">
    <property type="entry name" value="Bac_Flav_CTERM"/>
    <property type="match status" value="1"/>
</dbReference>